<dbReference type="SUPFAM" id="SSF53474">
    <property type="entry name" value="alpha/beta-Hydrolases"/>
    <property type="match status" value="1"/>
</dbReference>
<dbReference type="EMBL" id="VHLH01000007">
    <property type="protein sequence ID" value="TPW30226.1"/>
    <property type="molecule type" value="Genomic_DNA"/>
</dbReference>
<reference evidence="3 4" key="1">
    <citation type="submission" date="2019-06" db="EMBL/GenBank/DDBJ databases">
        <authorList>
            <person name="Li M."/>
        </authorList>
    </citation>
    <scope>NUCLEOTIDE SEQUENCE [LARGE SCALE GENOMIC DNA]</scope>
    <source>
        <strain evidence="3 4">BGMRC6574</strain>
    </source>
</reference>
<feature type="domain" description="Alpha/beta hydrolase fold-3" evidence="2">
    <location>
        <begin position="61"/>
        <end position="251"/>
    </location>
</feature>
<dbReference type="Gene3D" id="3.40.50.1820">
    <property type="entry name" value="alpha/beta hydrolase"/>
    <property type="match status" value="1"/>
</dbReference>
<name>A0A506UA39_9HYPH</name>
<evidence type="ECO:0000259" key="2">
    <source>
        <dbReference type="Pfam" id="PF07859"/>
    </source>
</evidence>
<dbReference type="PANTHER" id="PTHR48081">
    <property type="entry name" value="AB HYDROLASE SUPERFAMILY PROTEIN C4A8.06C"/>
    <property type="match status" value="1"/>
</dbReference>
<dbReference type="InterPro" id="IPR029058">
    <property type="entry name" value="AB_hydrolase_fold"/>
</dbReference>
<dbReference type="Pfam" id="PF07859">
    <property type="entry name" value="Abhydrolase_3"/>
    <property type="match status" value="1"/>
</dbReference>
<keyword evidence="1 3" id="KW-0378">Hydrolase</keyword>
<accession>A0A506UA39</accession>
<evidence type="ECO:0000313" key="3">
    <source>
        <dbReference type="EMBL" id="TPW30226.1"/>
    </source>
</evidence>
<dbReference type="GO" id="GO:0016787">
    <property type="term" value="F:hydrolase activity"/>
    <property type="evidence" value="ECO:0007669"/>
    <property type="project" value="UniProtKB-KW"/>
</dbReference>
<keyword evidence="4" id="KW-1185">Reference proteome</keyword>
<protein>
    <submittedName>
        <fullName evidence="3">Alpha/beta hydrolase</fullName>
    </submittedName>
</protein>
<gene>
    <name evidence="3" type="ORF">FJU11_05730</name>
</gene>
<evidence type="ECO:0000256" key="1">
    <source>
        <dbReference type="ARBA" id="ARBA00022801"/>
    </source>
</evidence>
<dbReference type="OrthoDB" id="9806180at2"/>
<proteinExistence type="predicted"/>
<dbReference type="RefSeq" id="WP_141166077.1">
    <property type="nucleotide sequence ID" value="NZ_VHLH01000007.1"/>
</dbReference>
<sequence>MAKDEAFEALLGHIEAHPVEGDVASMRATFETLAPPPVEGRWVTIGGIECLQIGPGEGPPVVWLHGGGLVFGSPQSHSAMAAYLARTLSRPVILPRYRLAPEHAWPAPFEDVLALLDAVDDPIDLVGDSAGGHLALLAAQRRPHALRSLSLISPNTDRTGASTTRVSGSKTDAMNDDASDLRLARMAFGAELATLADASPLHGDLSNLPPVWITTTTSEVLLDDSLLLIAALGRAGVSVEADIRRGLCHLWPLWPDRLPAARSTIERLARSIERRS</sequence>
<organism evidence="3 4">
    <name type="scientific">Pararhizobium mangrovi</name>
    <dbReference type="NCBI Taxonomy" id="2590452"/>
    <lineage>
        <taxon>Bacteria</taxon>
        <taxon>Pseudomonadati</taxon>
        <taxon>Pseudomonadota</taxon>
        <taxon>Alphaproteobacteria</taxon>
        <taxon>Hyphomicrobiales</taxon>
        <taxon>Rhizobiaceae</taxon>
        <taxon>Rhizobium/Agrobacterium group</taxon>
        <taxon>Pararhizobium</taxon>
    </lineage>
</organism>
<dbReference type="AlphaFoldDB" id="A0A506UA39"/>
<dbReference type="Proteomes" id="UP000320314">
    <property type="component" value="Unassembled WGS sequence"/>
</dbReference>
<evidence type="ECO:0000313" key="4">
    <source>
        <dbReference type="Proteomes" id="UP000320314"/>
    </source>
</evidence>
<dbReference type="PANTHER" id="PTHR48081:SF8">
    <property type="entry name" value="ALPHA_BETA HYDROLASE FOLD-3 DOMAIN-CONTAINING PROTEIN-RELATED"/>
    <property type="match status" value="1"/>
</dbReference>
<dbReference type="InterPro" id="IPR013094">
    <property type="entry name" value="AB_hydrolase_3"/>
</dbReference>
<comment type="caution">
    <text evidence="3">The sequence shown here is derived from an EMBL/GenBank/DDBJ whole genome shotgun (WGS) entry which is preliminary data.</text>
</comment>
<dbReference type="InterPro" id="IPR050300">
    <property type="entry name" value="GDXG_lipolytic_enzyme"/>
</dbReference>